<dbReference type="OrthoDB" id="10259640at2759"/>
<dbReference type="CDD" id="cd18787">
    <property type="entry name" value="SF2_C_DEAD"/>
    <property type="match status" value="1"/>
</dbReference>
<reference evidence="13" key="1">
    <citation type="journal article" date="2016" name="Sci. Rep.">
        <title>Molecular characterization of firefly nuptial gifts: a multi-omics approach sheds light on postcopulatory sexual selection.</title>
        <authorList>
            <person name="Al-Wathiqui N."/>
            <person name="Fallon T.R."/>
            <person name="South A."/>
            <person name="Weng J.K."/>
            <person name="Lewis S.M."/>
        </authorList>
    </citation>
    <scope>NUCLEOTIDE SEQUENCE</scope>
</reference>
<dbReference type="EMBL" id="GEZM01100269">
    <property type="protein sequence ID" value="JAV52928.1"/>
    <property type="molecule type" value="Transcribed_RNA"/>
</dbReference>
<evidence type="ECO:0000256" key="5">
    <source>
        <dbReference type="ARBA" id="ARBA00022884"/>
    </source>
</evidence>
<dbReference type="SMART" id="SM00490">
    <property type="entry name" value="HELICc"/>
    <property type="match status" value="1"/>
</dbReference>
<accession>A0A1Y1JXI0</accession>
<dbReference type="PANTHER" id="PTHR24031">
    <property type="entry name" value="RNA HELICASE"/>
    <property type="match status" value="1"/>
</dbReference>
<feature type="compositionally biased region" description="Acidic residues" evidence="9">
    <location>
        <begin position="673"/>
        <end position="689"/>
    </location>
</feature>
<dbReference type="FunCoup" id="A0A1Y1JXI0">
    <property type="interactions" value="2369"/>
</dbReference>
<comment type="domain">
    <text evidence="8">The Q motif is unique to and characteristic of the DEAD box family of RNA helicases and controls ATP binding and hydrolysis.</text>
</comment>
<dbReference type="EC" id="3.6.4.13" evidence="8"/>
<comment type="function">
    <text evidence="8">RNA helicase.</text>
</comment>
<evidence type="ECO:0000256" key="8">
    <source>
        <dbReference type="RuleBase" id="RU365068"/>
    </source>
</evidence>
<feature type="domain" description="DEAD-box RNA helicase Q" evidence="12">
    <location>
        <begin position="50"/>
        <end position="78"/>
    </location>
</feature>
<dbReference type="Proteomes" id="UP000327044">
    <property type="component" value="Unassembled WGS sequence"/>
</dbReference>
<reference evidence="14 15" key="2">
    <citation type="journal article" date="2018" name="Elife">
        <title>Firefly genomes illuminate parallel origins of bioluminescence in beetles.</title>
        <authorList>
            <person name="Fallon T.R."/>
            <person name="Lower S.E."/>
            <person name="Chang C.H."/>
            <person name="Bessho-Uehara M."/>
            <person name="Martin G.J."/>
            <person name="Bewick A.J."/>
            <person name="Behringer M."/>
            <person name="Debat H.J."/>
            <person name="Wong I."/>
            <person name="Day J.C."/>
            <person name="Suvorov A."/>
            <person name="Silva C.J."/>
            <person name="Stanger-Hall K.F."/>
            <person name="Hall D.W."/>
            <person name="Schmitz R.J."/>
            <person name="Nelson D.R."/>
            <person name="Lewis S.M."/>
            <person name="Shigenobu S."/>
            <person name="Bybee S.M."/>
            <person name="Larracuente A.M."/>
            <person name="Oba Y."/>
            <person name="Weng J.K."/>
        </authorList>
    </citation>
    <scope>NUCLEOTIDE SEQUENCE [LARGE SCALE GENOMIC DNA]</scope>
    <source>
        <strain evidence="14">1611_PpyrPB1</strain>
        <tissue evidence="14">Whole body</tissue>
    </source>
</reference>
<evidence type="ECO:0000256" key="6">
    <source>
        <dbReference type="PROSITE-ProRule" id="PRU00552"/>
    </source>
</evidence>
<dbReference type="EMBL" id="VVIM01000008">
    <property type="protein sequence ID" value="KAB0795069.1"/>
    <property type="molecule type" value="Genomic_DNA"/>
</dbReference>
<dbReference type="InterPro" id="IPR027417">
    <property type="entry name" value="P-loop_NTPase"/>
</dbReference>
<comment type="similarity">
    <text evidence="7">Belongs to the DEAD box helicase family.</text>
</comment>
<dbReference type="GO" id="GO:0003724">
    <property type="term" value="F:RNA helicase activity"/>
    <property type="evidence" value="ECO:0007669"/>
    <property type="project" value="UniProtKB-EC"/>
</dbReference>
<dbReference type="GO" id="GO:0003723">
    <property type="term" value="F:RNA binding"/>
    <property type="evidence" value="ECO:0007669"/>
    <property type="project" value="UniProtKB-UniRule"/>
</dbReference>
<dbReference type="InterPro" id="IPR001650">
    <property type="entry name" value="Helicase_C-like"/>
</dbReference>
<dbReference type="AlphaFoldDB" id="A0A1Y1JXI0"/>
<dbReference type="InParanoid" id="A0A1Y1JXI0"/>
<dbReference type="PROSITE" id="PS51194">
    <property type="entry name" value="HELICASE_CTER"/>
    <property type="match status" value="1"/>
</dbReference>
<dbReference type="GO" id="GO:0016787">
    <property type="term" value="F:hydrolase activity"/>
    <property type="evidence" value="ECO:0007669"/>
    <property type="project" value="UniProtKB-KW"/>
</dbReference>
<feature type="compositionally biased region" description="Basic and acidic residues" evidence="9">
    <location>
        <begin position="515"/>
        <end position="537"/>
    </location>
</feature>
<dbReference type="PROSITE" id="PS00039">
    <property type="entry name" value="DEAD_ATP_HELICASE"/>
    <property type="match status" value="1"/>
</dbReference>
<feature type="compositionally biased region" description="Polar residues" evidence="9">
    <location>
        <begin position="505"/>
        <end position="514"/>
    </location>
</feature>
<evidence type="ECO:0000313" key="14">
    <source>
        <dbReference type="EMBL" id="KAB0795069.1"/>
    </source>
</evidence>
<evidence type="ECO:0000259" key="12">
    <source>
        <dbReference type="PROSITE" id="PS51195"/>
    </source>
</evidence>
<keyword evidence="15" id="KW-1185">Reference proteome</keyword>
<dbReference type="PROSITE" id="PS51195">
    <property type="entry name" value="Q_MOTIF"/>
    <property type="match status" value="1"/>
</dbReference>
<protein>
    <recommendedName>
        <fullName evidence="8">ATP-dependent RNA helicase</fullName>
        <ecNumber evidence="8">3.6.4.13</ecNumber>
    </recommendedName>
</protein>
<keyword evidence="4 7" id="KW-0067">ATP-binding</keyword>
<keyword evidence="1 7" id="KW-0547">Nucleotide-binding</keyword>
<dbReference type="InterPro" id="IPR025313">
    <property type="entry name" value="SPB4-like_CTE"/>
</dbReference>
<feature type="short sequence motif" description="Q motif" evidence="6">
    <location>
        <begin position="50"/>
        <end position="78"/>
    </location>
</feature>
<evidence type="ECO:0000313" key="13">
    <source>
        <dbReference type="EMBL" id="JAV52928.1"/>
    </source>
</evidence>
<gene>
    <name evidence="14" type="ORF">PPYR_11908</name>
</gene>
<evidence type="ECO:0000256" key="7">
    <source>
        <dbReference type="RuleBase" id="RU000492"/>
    </source>
</evidence>
<name>A0A1Y1JXI0_PHOPY</name>
<evidence type="ECO:0000256" key="2">
    <source>
        <dbReference type="ARBA" id="ARBA00022801"/>
    </source>
</evidence>
<dbReference type="GO" id="GO:0010468">
    <property type="term" value="P:regulation of gene expression"/>
    <property type="evidence" value="ECO:0007669"/>
    <property type="project" value="UniProtKB-ARBA"/>
</dbReference>
<evidence type="ECO:0000256" key="1">
    <source>
        <dbReference type="ARBA" id="ARBA00022741"/>
    </source>
</evidence>
<dbReference type="SMART" id="SM01178">
    <property type="entry name" value="DUF4217"/>
    <property type="match status" value="1"/>
</dbReference>
<sequence>MSNPHKNKIIKKKKAKVKVFTKKQKTSKGINNAIEELGQKYKDIVSSDCKAFSDFPLSSNTVRGLKAAKYINPTDIQRETILLALQGKDVLGAAQTGSGKTLAFLIPILELLYCNQWTHLDGLGALVITPTRELALQIFEVLRKVGKCHDFSAGLIIGGKDLKFERKRMDQCNIIICTPGRLLQHMDENPLFDCNNMKVLVLDEADRCLDMGFAQTMNAIIANLPQKRQTMLFSATQTKSVKDLARLSLKDPCYISVHDNCKYTTPVGLEQSYMICELKDKIAVIWSFIKNHLKKKVIIFFSSCKQVKFVYEMFCKLQPGTSVFALYGSLHQQRRITTYETFSQKKSAVLIATDLAARGLDFPEVHWVVHADCPEDTDTYIHRTGRTARYFRGGESVLLLLSSEIAMIEKLKERKIPLTKIEVNPIKLQNPIKKMEALLVKFVALKESAQRAFKNYIKYVYLMKDKSVFDVHSLDTDSFARSLGLAVTPRVRFLQRLNLKTQPQKQIVQNNNVRNADRVEHSENSDTEDNQHNKTEEVDSDSDEDILTIKRRDHDIDIPVGQELEAPHVNTSKKVTTKVALAKKILRKNIASNKKLVFNDDGDAVAVGTKEKRSELAQAYENEDVGGLDIEKAKLVLREEDKYDKQLFKERIKLKHKEQKKKLKEKKLKEKEEAEQEQDDFGSESESEAPDLSWLPDPDKIYGKKTDSELAEFYEEHENKNQVEKQRFKRKTSRTADVPSSKKKKKALKQTKSLSVNEAEELAMLLLQNKS</sequence>
<evidence type="ECO:0000313" key="15">
    <source>
        <dbReference type="Proteomes" id="UP000327044"/>
    </source>
</evidence>
<comment type="catalytic activity">
    <reaction evidence="8">
        <text>ATP + H2O = ADP + phosphate + H(+)</text>
        <dbReference type="Rhea" id="RHEA:13065"/>
        <dbReference type="ChEBI" id="CHEBI:15377"/>
        <dbReference type="ChEBI" id="CHEBI:15378"/>
        <dbReference type="ChEBI" id="CHEBI:30616"/>
        <dbReference type="ChEBI" id="CHEBI:43474"/>
        <dbReference type="ChEBI" id="CHEBI:456216"/>
        <dbReference type="EC" id="3.6.4.13"/>
    </reaction>
</comment>
<dbReference type="Pfam" id="PF00270">
    <property type="entry name" value="DEAD"/>
    <property type="match status" value="1"/>
</dbReference>
<dbReference type="Pfam" id="PF13959">
    <property type="entry name" value="CTE_SPB4"/>
    <property type="match status" value="1"/>
</dbReference>
<dbReference type="InterPro" id="IPR014001">
    <property type="entry name" value="Helicase_ATP-bd"/>
</dbReference>
<dbReference type="SUPFAM" id="SSF52540">
    <property type="entry name" value="P-loop containing nucleoside triphosphate hydrolases"/>
    <property type="match status" value="2"/>
</dbReference>
<keyword evidence="3 7" id="KW-0347">Helicase</keyword>
<dbReference type="PROSITE" id="PS51192">
    <property type="entry name" value="HELICASE_ATP_BIND_1"/>
    <property type="match status" value="1"/>
</dbReference>
<dbReference type="Gene3D" id="3.40.50.300">
    <property type="entry name" value="P-loop containing nucleotide triphosphate hydrolases"/>
    <property type="match status" value="2"/>
</dbReference>
<evidence type="ECO:0000259" key="10">
    <source>
        <dbReference type="PROSITE" id="PS51192"/>
    </source>
</evidence>
<evidence type="ECO:0000259" key="11">
    <source>
        <dbReference type="PROSITE" id="PS51194"/>
    </source>
</evidence>
<dbReference type="InterPro" id="IPR011545">
    <property type="entry name" value="DEAD/DEAH_box_helicase_dom"/>
</dbReference>
<feature type="region of interest" description="Disordered" evidence="9">
    <location>
        <begin position="657"/>
        <end position="753"/>
    </location>
</feature>
<evidence type="ECO:0000256" key="4">
    <source>
        <dbReference type="ARBA" id="ARBA00022840"/>
    </source>
</evidence>
<dbReference type="GO" id="GO:0005524">
    <property type="term" value="F:ATP binding"/>
    <property type="evidence" value="ECO:0007669"/>
    <property type="project" value="UniProtKB-UniRule"/>
</dbReference>
<dbReference type="InterPro" id="IPR000629">
    <property type="entry name" value="RNA-helicase_DEAD-box_CS"/>
</dbReference>
<reference evidence="14" key="3">
    <citation type="submission" date="2019-08" db="EMBL/GenBank/DDBJ databases">
        <authorList>
            <consortium name="Photinus pyralis genome working group"/>
            <person name="Fallon T.R."/>
            <person name="Sander Lower S.E."/>
            <person name="Weng J.-K."/>
        </authorList>
    </citation>
    <scope>NUCLEOTIDE SEQUENCE</scope>
    <source>
        <strain evidence="14">1611_PpyrPB1</strain>
        <tissue evidence="14">Whole body</tissue>
    </source>
</reference>
<proteinExistence type="inferred from homology"/>
<evidence type="ECO:0000256" key="3">
    <source>
        <dbReference type="ARBA" id="ARBA00022806"/>
    </source>
</evidence>
<feature type="region of interest" description="Disordered" evidence="9">
    <location>
        <begin position="505"/>
        <end position="544"/>
    </location>
</feature>
<feature type="compositionally biased region" description="Basic residues" evidence="9">
    <location>
        <begin position="657"/>
        <end position="666"/>
    </location>
</feature>
<feature type="domain" description="Helicase ATP-binding" evidence="10">
    <location>
        <begin position="81"/>
        <end position="255"/>
    </location>
</feature>
<evidence type="ECO:0000256" key="9">
    <source>
        <dbReference type="SAM" id="MobiDB-lite"/>
    </source>
</evidence>
<keyword evidence="5 8" id="KW-0694">RNA-binding</keyword>
<feature type="domain" description="Helicase C-terminal" evidence="11">
    <location>
        <begin position="268"/>
        <end position="432"/>
    </location>
</feature>
<dbReference type="InterPro" id="IPR014014">
    <property type="entry name" value="RNA_helicase_DEAD_Q_motif"/>
</dbReference>
<dbReference type="SMART" id="SM00487">
    <property type="entry name" value="DEXDc"/>
    <property type="match status" value="1"/>
</dbReference>
<dbReference type="Pfam" id="PF00271">
    <property type="entry name" value="Helicase_C"/>
    <property type="match status" value="1"/>
</dbReference>
<dbReference type="CDD" id="cd17941">
    <property type="entry name" value="DEADc_DDX10"/>
    <property type="match status" value="1"/>
</dbReference>
<feature type="compositionally biased region" description="Basic and acidic residues" evidence="9">
    <location>
        <begin position="697"/>
        <end position="726"/>
    </location>
</feature>
<keyword evidence="2 7" id="KW-0378">Hydrolase</keyword>
<organism evidence="13">
    <name type="scientific">Photinus pyralis</name>
    <name type="common">Common eastern firefly</name>
    <name type="synonym">Lampyris pyralis</name>
    <dbReference type="NCBI Taxonomy" id="7054"/>
    <lineage>
        <taxon>Eukaryota</taxon>
        <taxon>Metazoa</taxon>
        <taxon>Ecdysozoa</taxon>
        <taxon>Arthropoda</taxon>
        <taxon>Hexapoda</taxon>
        <taxon>Insecta</taxon>
        <taxon>Pterygota</taxon>
        <taxon>Neoptera</taxon>
        <taxon>Endopterygota</taxon>
        <taxon>Coleoptera</taxon>
        <taxon>Polyphaga</taxon>
        <taxon>Elateriformia</taxon>
        <taxon>Elateroidea</taxon>
        <taxon>Lampyridae</taxon>
        <taxon>Lampyrinae</taxon>
        <taxon>Photinus</taxon>
    </lineage>
</organism>